<keyword evidence="4" id="KW-1185">Reference proteome</keyword>
<dbReference type="RefSeq" id="WP_221929814.1">
    <property type="nucleotide sequence ID" value="NZ_JBHSKV010000008.1"/>
</dbReference>
<reference evidence="3 4" key="1">
    <citation type="journal article" date="2019" name="Int. J. Syst. Evol. Microbiol.">
        <title>The Global Catalogue of Microorganisms (GCM) 10K type strain sequencing project: providing services to taxonomists for standard genome sequencing and annotation.</title>
        <authorList>
            <consortium name="The Broad Institute Genomics Platform"/>
            <consortium name="The Broad Institute Genome Sequencing Center for Infectious Disease"/>
            <person name="Wu L."/>
            <person name="Ma J."/>
        </authorList>
    </citation>
    <scope>NUCLEOTIDE SEQUENCE [LARGE SCALE GENOMIC DNA]</scope>
    <source>
        <strain evidence="3 4">CGMCC 1.16026</strain>
    </source>
</reference>
<feature type="compositionally biased region" description="Basic and acidic residues" evidence="1">
    <location>
        <begin position="1"/>
        <end position="15"/>
    </location>
</feature>
<organism evidence="3 4">
    <name type="scientific">Halorubrum glutamatedens</name>
    <dbReference type="NCBI Taxonomy" id="2707018"/>
    <lineage>
        <taxon>Archaea</taxon>
        <taxon>Methanobacteriati</taxon>
        <taxon>Methanobacteriota</taxon>
        <taxon>Stenosarchaea group</taxon>
        <taxon>Halobacteria</taxon>
        <taxon>Halobacteriales</taxon>
        <taxon>Haloferacaceae</taxon>
        <taxon>Halorubrum</taxon>
    </lineage>
</organism>
<dbReference type="InterPro" id="IPR043902">
    <property type="entry name" value="DUF5786"/>
</dbReference>
<accession>A0ABD5QQU3</accession>
<evidence type="ECO:0000256" key="1">
    <source>
        <dbReference type="SAM" id="MobiDB-lite"/>
    </source>
</evidence>
<gene>
    <name evidence="3" type="ORF">ACFPJA_07025</name>
</gene>
<feature type="region of interest" description="Disordered" evidence="1">
    <location>
        <begin position="1"/>
        <end position="38"/>
    </location>
</feature>
<dbReference type="Pfam" id="PF19099">
    <property type="entry name" value="DUF5786"/>
    <property type="match status" value="1"/>
</dbReference>
<evidence type="ECO:0000313" key="4">
    <source>
        <dbReference type="Proteomes" id="UP001596145"/>
    </source>
</evidence>
<evidence type="ECO:0000259" key="2">
    <source>
        <dbReference type="Pfam" id="PF19099"/>
    </source>
</evidence>
<feature type="domain" description="DUF5786" evidence="2">
    <location>
        <begin position="1"/>
        <end position="53"/>
    </location>
</feature>
<dbReference type="AlphaFoldDB" id="A0ABD5QQU3"/>
<protein>
    <submittedName>
        <fullName evidence="3">DUF5786 family protein</fullName>
    </submittedName>
</protein>
<name>A0ABD5QQU3_9EURY</name>
<dbReference type="Proteomes" id="UP001596145">
    <property type="component" value="Unassembled WGS sequence"/>
</dbReference>
<proteinExistence type="predicted"/>
<evidence type="ECO:0000313" key="3">
    <source>
        <dbReference type="EMBL" id="MFC5134471.1"/>
    </source>
</evidence>
<dbReference type="EMBL" id="JBHSKV010000008">
    <property type="protein sequence ID" value="MFC5134471.1"/>
    <property type="molecule type" value="Genomic_DNA"/>
</dbReference>
<sequence length="55" mass="6178">MGAYDEAEHERREQKTSAVDADFDAERPEYSGSLTYDSGDSAEALLDKFQEMKGE</sequence>
<comment type="caution">
    <text evidence="3">The sequence shown here is derived from an EMBL/GenBank/DDBJ whole genome shotgun (WGS) entry which is preliminary data.</text>
</comment>